<dbReference type="Proteomes" id="UP000254259">
    <property type="component" value="Plasmid CBM2636p"/>
</dbReference>
<geneLocation type="plasmid" evidence="6">
    <name>cbm2586_p</name>
</geneLocation>
<proteinExistence type="predicted"/>
<organism evidence="2">
    <name type="scientific">Cupriavidus taiwanensis</name>
    <dbReference type="NCBI Taxonomy" id="164546"/>
    <lineage>
        <taxon>Bacteria</taxon>
        <taxon>Pseudomonadati</taxon>
        <taxon>Pseudomonadota</taxon>
        <taxon>Betaproteobacteria</taxon>
        <taxon>Burkholderiales</taxon>
        <taxon>Burkholderiaceae</taxon>
        <taxon>Cupriavidus</taxon>
    </lineage>
</organism>
<geneLocation type="plasmid" evidence="4">
    <name>CBM2636p</name>
</geneLocation>
<dbReference type="EMBL" id="LT984815">
    <property type="protein sequence ID" value="SPD69195.1"/>
    <property type="molecule type" value="Genomic_DNA"/>
</dbReference>
<reference evidence="5 6" key="1">
    <citation type="submission" date="2018-01" db="EMBL/GenBank/DDBJ databases">
        <authorList>
            <person name="Clerissi C."/>
        </authorList>
    </citation>
    <scope>NUCLEOTIDE SEQUENCE</scope>
    <source>
        <strain evidence="3">Cupriavidus taiwanensis LMG 19430</strain>
        <strain evidence="2">Cupriavidus taiwanensis STM 3521</strain>
        <strain evidence="4">Cupriavidus taiwanensis SWF 66322</strain>
        <plasmid evidence="6">cbm2586_p</plasmid>
        <plasmid evidence="5">cbm2636p</plasmid>
        <plasmid evidence="4">CBM2636p</plasmid>
    </source>
</reference>
<evidence type="ECO:0000313" key="6">
    <source>
        <dbReference type="Proteomes" id="UP000257016"/>
    </source>
</evidence>
<evidence type="ECO:0000256" key="1">
    <source>
        <dbReference type="SAM" id="MobiDB-lite"/>
    </source>
</evidence>
<accession>A0A375CPF1</accession>
<feature type="region of interest" description="Disordered" evidence="1">
    <location>
        <begin position="1"/>
        <end position="22"/>
    </location>
</feature>
<evidence type="ECO:0000313" key="2">
    <source>
        <dbReference type="EMBL" id="SOY77267.1"/>
    </source>
</evidence>
<evidence type="ECO:0000313" key="4">
    <source>
        <dbReference type="EMBL" id="SPD69195.1"/>
    </source>
</evidence>
<sequence length="78" mass="8653">MATAQRRGRPNAANAGRHPREELPLCKQGALAFRTGPYGEFRSSFPACSYKPKKPGTSPCPRIRRDQTAPEVLALMRQ</sequence>
<dbReference type="EMBL" id="OFSN01000064">
    <property type="protein sequence ID" value="SOY78204.1"/>
    <property type="molecule type" value="Genomic_DNA"/>
</dbReference>
<dbReference type="Proteomes" id="UP000256297">
    <property type="component" value="Plasmid CBM2589_p"/>
</dbReference>
<name>A0A375CPF1_9BURK</name>
<evidence type="ECO:0000313" key="3">
    <source>
        <dbReference type="EMBL" id="SOY78204.1"/>
    </source>
</evidence>
<dbReference type="AlphaFoldDB" id="A0A375CPF1"/>
<dbReference type="EMBL" id="OFSP01000074">
    <property type="protein sequence ID" value="SOY77267.1"/>
    <property type="molecule type" value="Genomic_DNA"/>
</dbReference>
<gene>
    <name evidence="3" type="ORF">CBM2586_P70020</name>
    <name evidence="2" type="ORF">CBM2589_P60018</name>
    <name evidence="4" type="ORF">CBM2636_P10106</name>
</gene>
<protein>
    <submittedName>
        <fullName evidence="2">Uncharacterized protein</fullName>
    </submittedName>
</protein>
<keyword evidence="4" id="KW-0614">Plasmid</keyword>
<geneLocation type="plasmid" evidence="5">
    <name>cbm2636p</name>
</geneLocation>
<evidence type="ECO:0000313" key="5">
    <source>
        <dbReference type="Proteomes" id="UP000254259"/>
    </source>
</evidence>
<dbReference type="Proteomes" id="UP000257016">
    <property type="component" value="Unassembled WGS sequence"/>
</dbReference>